<gene>
    <name evidence="3" type="ORF">EDF62_3012</name>
</gene>
<accession>A0A4R6RTQ3</accession>
<keyword evidence="4" id="KW-1185">Reference proteome</keyword>
<feature type="transmembrane region" description="Helical" evidence="2">
    <location>
        <begin position="284"/>
        <end position="305"/>
    </location>
</feature>
<feature type="transmembrane region" description="Helical" evidence="2">
    <location>
        <begin position="398"/>
        <end position="416"/>
    </location>
</feature>
<protein>
    <submittedName>
        <fullName evidence="3">Uncharacterized protein</fullName>
    </submittedName>
</protein>
<feature type="transmembrane region" description="Helical" evidence="2">
    <location>
        <begin position="252"/>
        <end position="277"/>
    </location>
</feature>
<reference evidence="3 4" key="1">
    <citation type="submission" date="2019-03" db="EMBL/GenBank/DDBJ databases">
        <title>Genomic analyses of the natural microbiome of Caenorhabditis elegans.</title>
        <authorList>
            <person name="Samuel B."/>
        </authorList>
    </citation>
    <scope>NUCLEOTIDE SEQUENCE [LARGE SCALE GENOMIC DNA]</scope>
    <source>
        <strain evidence="3 4">JUb18</strain>
    </source>
</reference>
<keyword evidence="2" id="KW-1133">Transmembrane helix</keyword>
<organism evidence="3 4">
    <name type="scientific">Leucobacter luti</name>
    <dbReference type="NCBI Taxonomy" id="340320"/>
    <lineage>
        <taxon>Bacteria</taxon>
        <taxon>Bacillati</taxon>
        <taxon>Actinomycetota</taxon>
        <taxon>Actinomycetes</taxon>
        <taxon>Micrococcales</taxon>
        <taxon>Microbacteriaceae</taxon>
        <taxon>Leucobacter</taxon>
    </lineage>
</organism>
<dbReference type="RefSeq" id="WP_133617584.1">
    <property type="nucleotide sequence ID" value="NZ_SNYA01000008.1"/>
</dbReference>
<feature type="transmembrane region" description="Helical" evidence="2">
    <location>
        <begin position="55"/>
        <end position="77"/>
    </location>
</feature>
<keyword evidence="2" id="KW-0812">Transmembrane</keyword>
<feature type="region of interest" description="Disordered" evidence="1">
    <location>
        <begin position="27"/>
        <end position="48"/>
    </location>
</feature>
<sequence>MAQPHADQLAAEIAELKAERADLLRTLERERAAPTPSDGASVESRKRPRRWGRTTLSAALILVGVILAPVAVVSTWAHQQLTDTDYFVDTFAPLSHEPEVQDLVAAEAVAAIEAQIDIDQIASDLFAGLGELDIDPRAVEALELLQAPAVAGVKELMQNTIHEFVASDSFSAIWKDALEITHRQLVNTATGQKDAAITIGQNEQIQLELGPILDAIKQELATDGIPLADRIPVIDRSIVIAEDTSIGLYLTIYQIVVATGVWLPWVMLLLLAAGVLVAPKRALALAWTSGGVLLAMVLVGGGVNIGTDIFALAVAETIPHDAAVVLYSGVLGFVSNMLVALGTIAASVLTVTLLAGPWKWSRTLRGHVLGLFADLRRGAERHNITTGSFGEQLALWRTPLRFAIGVVCAAFLLVLRPLTPGTIVWIAVIGIGAAFLLELLSRPSSETSHTASKEIHP</sequence>
<feature type="transmembrane region" description="Helical" evidence="2">
    <location>
        <begin position="325"/>
        <end position="355"/>
    </location>
</feature>
<dbReference type="OrthoDB" id="4350291at2"/>
<keyword evidence="2" id="KW-0472">Membrane</keyword>
<name>A0A4R6RTQ3_9MICO</name>
<feature type="transmembrane region" description="Helical" evidence="2">
    <location>
        <begin position="422"/>
        <end position="440"/>
    </location>
</feature>
<dbReference type="AlphaFoldDB" id="A0A4R6RTQ3"/>
<evidence type="ECO:0000256" key="1">
    <source>
        <dbReference type="SAM" id="MobiDB-lite"/>
    </source>
</evidence>
<evidence type="ECO:0000313" key="4">
    <source>
        <dbReference type="Proteomes" id="UP000295601"/>
    </source>
</evidence>
<evidence type="ECO:0000313" key="3">
    <source>
        <dbReference type="EMBL" id="TDP89717.1"/>
    </source>
</evidence>
<dbReference type="EMBL" id="SNYA01000008">
    <property type="protein sequence ID" value="TDP89717.1"/>
    <property type="molecule type" value="Genomic_DNA"/>
</dbReference>
<proteinExistence type="predicted"/>
<comment type="caution">
    <text evidence="3">The sequence shown here is derived from an EMBL/GenBank/DDBJ whole genome shotgun (WGS) entry which is preliminary data.</text>
</comment>
<evidence type="ECO:0000256" key="2">
    <source>
        <dbReference type="SAM" id="Phobius"/>
    </source>
</evidence>
<dbReference type="Proteomes" id="UP000295601">
    <property type="component" value="Unassembled WGS sequence"/>
</dbReference>